<dbReference type="WBParaSite" id="GPUH_0002171201-mRNA-1">
    <property type="protein sequence ID" value="GPUH_0002171201-mRNA-1"/>
    <property type="gene ID" value="GPUH_0002171201"/>
</dbReference>
<dbReference type="Proteomes" id="UP000271098">
    <property type="component" value="Unassembled WGS sequence"/>
</dbReference>
<organism evidence="4">
    <name type="scientific">Gongylonema pulchrum</name>
    <dbReference type="NCBI Taxonomy" id="637853"/>
    <lineage>
        <taxon>Eukaryota</taxon>
        <taxon>Metazoa</taxon>
        <taxon>Ecdysozoa</taxon>
        <taxon>Nematoda</taxon>
        <taxon>Chromadorea</taxon>
        <taxon>Rhabditida</taxon>
        <taxon>Spirurina</taxon>
        <taxon>Spiruromorpha</taxon>
        <taxon>Spiruroidea</taxon>
        <taxon>Gongylonematidae</taxon>
        <taxon>Gongylonema</taxon>
    </lineage>
</organism>
<evidence type="ECO:0000256" key="1">
    <source>
        <dbReference type="SAM" id="MobiDB-lite"/>
    </source>
</evidence>
<dbReference type="OrthoDB" id="338814at2759"/>
<dbReference type="EMBL" id="UYRT01093217">
    <property type="protein sequence ID" value="VDN38738.1"/>
    <property type="molecule type" value="Genomic_DNA"/>
</dbReference>
<sequence>MGREKLRTKGVYALLREFDKASSVSSPVSPSSQPKEQQNSVLAQADAAISGQHSTPSRPEQRLSNSAPVKCVSENGGFVYIDSQNCSTLHALIGLLIQDGD</sequence>
<feature type="compositionally biased region" description="Polar residues" evidence="1">
    <location>
        <begin position="33"/>
        <end position="42"/>
    </location>
</feature>
<feature type="compositionally biased region" description="Low complexity" evidence="1">
    <location>
        <begin position="22"/>
        <end position="32"/>
    </location>
</feature>
<reference evidence="4" key="1">
    <citation type="submission" date="2016-06" db="UniProtKB">
        <authorList>
            <consortium name="WormBaseParasite"/>
        </authorList>
    </citation>
    <scope>IDENTIFICATION</scope>
</reference>
<feature type="compositionally biased region" description="Polar residues" evidence="1">
    <location>
        <begin position="51"/>
        <end position="67"/>
    </location>
</feature>
<evidence type="ECO:0000313" key="4">
    <source>
        <dbReference type="WBParaSite" id="GPUH_0002171201-mRNA-1"/>
    </source>
</evidence>
<name>A0A183EL44_9BILA</name>
<protein>
    <submittedName>
        <fullName evidence="4">DUF384 domain-containing protein</fullName>
    </submittedName>
</protein>
<proteinExistence type="predicted"/>
<reference evidence="2 3" key="2">
    <citation type="submission" date="2018-11" db="EMBL/GenBank/DDBJ databases">
        <authorList>
            <consortium name="Pathogen Informatics"/>
        </authorList>
    </citation>
    <scope>NUCLEOTIDE SEQUENCE [LARGE SCALE GENOMIC DNA]</scope>
</reference>
<evidence type="ECO:0000313" key="2">
    <source>
        <dbReference type="EMBL" id="VDN38738.1"/>
    </source>
</evidence>
<feature type="region of interest" description="Disordered" evidence="1">
    <location>
        <begin position="21"/>
        <end position="67"/>
    </location>
</feature>
<accession>A0A183EL44</accession>
<evidence type="ECO:0000313" key="3">
    <source>
        <dbReference type="Proteomes" id="UP000271098"/>
    </source>
</evidence>
<gene>
    <name evidence="2" type="ORF">GPUH_LOCUS21683</name>
</gene>
<dbReference type="AlphaFoldDB" id="A0A183EL44"/>
<keyword evidence="3" id="KW-1185">Reference proteome</keyword>